<evidence type="ECO:0000256" key="4">
    <source>
        <dbReference type="ARBA" id="ARBA00022741"/>
    </source>
</evidence>
<keyword evidence="6" id="KW-0315">Glutamine amidotransferase</keyword>
<keyword evidence="5" id="KW-0067">ATP-binding</keyword>
<evidence type="ECO:0000256" key="5">
    <source>
        <dbReference type="ARBA" id="ARBA00022840"/>
    </source>
</evidence>
<evidence type="ECO:0000256" key="2">
    <source>
        <dbReference type="ARBA" id="ARBA00005752"/>
    </source>
</evidence>
<comment type="catalytic activity">
    <reaction evidence="7">
        <text>L-aspartate + L-glutamine + ATP + H2O = L-asparagine + L-glutamate + AMP + diphosphate + H(+)</text>
        <dbReference type="Rhea" id="RHEA:12228"/>
        <dbReference type="ChEBI" id="CHEBI:15377"/>
        <dbReference type="ChEBI" id="CHEBI:15378"/>
        <dbReference type="ChEBI" id="CHEBI:29985"/>
        <dbReference type="ChEBI" id="CHEBI:29991"/>
        <dbReference type="ChEBI" id="CHEBI:30616"/>
        <dbReference type="ChEBI" id="CHEBI:33019"/>
        <dbReference type="ChEBI" id="CHEBI:58048"/>
        <dbReference type="ChEBI" id="CHEBI:58359"/>
        <dbReference type="ChEBI" id="CHEBI:456215"/>
        <dbReference type="EC" id="6.3.5.4"/>
    </reaction>
</comment>
<dbReference type="InterPro" id="IPR051786">
    <property type="entry name" value="ASN_synthetase/amidase"/>
</dbReference>
<dbReference type="NCBIfam" id="TIGR01536">
    <property type="entry name" value="asn_synth_AEB"/>
    <property type="match status" value="1"/>
</dbReference>
<evidence type="ECO:0000256" key="3">
    <source>
        <dbReference type="ARBA" id="ARBA00012737"/>
    </source>
</evidence>
<dbReference type="EMBL" id="JARRAF010000038">
    <property type="protein sequence ID" value="MDK2126432.1"/>
    <property type="molecule type" value="Genomic_DNA"/>
</dbReference>
<dbReference type="CDD" id="cd00712">
    <property type="entry name" value="AsnB"/>
    <property type="match status" value="1"/>
</dbReference>
<name>A0ABT7E682_9NEIS</name>
<evidence type="ECO:0000256" key="7">
    <source>
        <dbReference type="ARBA" id="ARBA00048741"/>
    </source>
</evidence>
<dbReference type="InterPro" id="IPR014729">
    <property type="entry name" value="Rossmann-like_a/b/a_fold"/>
</dbReference>
<accession>A0ABT7E682</accession>
<dbReference type="Pfam" id="PF13522">
    <property type="entry name" value="GATase_6"/>
    <property type="match status" value="1"/>
</dbReference>
<evidence type="ECO:0000313" key="10">
    <source>
        <dbReference type="Proteomes" id="UP001172778"/>
    </source>
</evidence>
<dbReference type="InterPro" id="IPR029055">
    <property type="entry name" value="Ntn_hydrolases_N"/>
</dbReference>
<dbReference type="SUPFAM" id="SSF52402">
    <property type="entry name" value="Adenine nucleotide alpha hydrolases-like"/>
    <property type="match status" value="1"/>
</dbReference>
<dbReference type="PIRSF" id="PIRSF001589">
    <property type="entry name" value="Asn_synthetase_glu-h"/>
    <property type="match status" value="1"/>
</dbReference>
<keyword evidence="9" id="KW-0436">Ligase</keyword>
<evidence type="ECO:0000313" key="9">
    <source>
        <dbReference type="EMBL" id="MDK2126432.1"/>
    </source>
</evidence>
<dbReference type="Pfam" id="PF00733">
    <property type="entry name" value="Asn_synthase"/>
    <property type="match status" value="1"/>
</dbReference>
<dbReference type="InterPro" id="IPR006426">
    <property type="entry name" value="Asn_synth_AEB"/>
</dbReference>
<evidence type="ECO:0000256" key="1">
    <source>
        <dbReference type="ARBA" id="ARBA00005187"/>
    </source>
</evidence>
<feature type="domain" description="Glutamine amidotransferase type-2" evidence="8">
    <location>
        <begin position="2"/>
        <end position="224"/>
    </location>
</feature>
<dbReference type="PANTHER" id="PTHR43284:SF1">
    <property type="entry name" value="ASPARAGINE SYNTHETASE"/>
    <property type="match status" value="1"/>
</dbReference>
<organism evidence="9 10">
    <name type="scientific">Parachitinimonas caeni</name>
    <dbReference type="NCBI Taxonomy" id="3031301"/>
    <lineage>
        <taxon>Bacteria</taxon>
        <taxon>Pseudomonadati</taxon>
        <taxon>Pseudomonadota</taxon>
        <taxon>Betaproteobacteria</taxon>
        <taxon>Neisseriales</taxon>
        <taxon>Chitinibacteraceae</taxon>
        <taxon>Parachitinimonas</taxon>
    </lineage>
</organism>
<reference evidence="9" key="1">
    <citation type="submission" date="2023-03" db="EMBL/GenBank/DDBJ databases">
        <title>Chitinimonas shenzhenensis gen. nov., sp. nov., a novel member of family Burkholderiaceae isolated from activated sludge collected in Shen Zhen, China.</title>
        <authorList>
            <person name="Wang X."/>
        </authorList>
    </citation>
    <scope>NUCLEOTIDE SEQUENCE</scope>
    <source>
        <strain evidence="9">DQS-5</strain>
    </source>
</reference>
<dbReference type="Gene3D" id="3.40.50.620">
    <property type="entry name" value="HUPs"/>
    <property type="match status" value="1"/>
</dbReference>
<evidence type="ECO:0000259" key="8">
    <source>
        <dbReference type="PROSITE" id="PS51278"/>
    </source>
</evidence>
<dbReference type="InterPro" id="IPR033738">
    <property type="entry name" value="AsnB_N"/>
</dbReference>
<dbReference type="Proteomes" id="UP001172778">
    <property type="component" value="Unassembled WGS sequence"/>
</dbReference>
<evidence type="ECO:0000256" key="6">
    <source>
        <dbReference type="ARBA" id="ARBA00022962"/>
    </source>
</evidence>
<dbReference type="RefSeq" id="WP_284102751.1">
    <property type="nucleotide sequence ID" value="NZ_JARRAF010000038.1"/>
</dbReference>
<keyword evidence="4" id="KW-0547">Nucleotide-binding</keyword>
<sequence>MCGIAGYFSRSAAPPAAVAPAMCEALKRRGPDGQHIVGWDADWQPVATAPAHALVHARLAIIDPRPVADQPMRNEAGDIWFCYNGEVYGWQDDARQLAAKGVTFKTHSDSEFILRAYEAWGIDGLLPRLRGMFAFAIVDLRQQQVWLARDRMGLKPMIYSIGERGLAFGSTVRAVLPWLTPDQRRFDPAAIDAYLAHRYVPAPRTIFAGMQRLENGRLLRYDLQTGASELKRYWFPAPEQTDWREALDEAIRLRTVADRPVGVFLSSGVDSVVVASRLAAQGFHQLQAFSAAFPGSRFDESADAAKIAQQIGLPHRSVAVPLSLKHEFASLVADLDEPFADPSAPPTWFLARETVKEVTVVLGGDGGDELLAGYKRIDKHLRSRWRAGWRLPLPAMASMAHKGWPKIAAEMSVCWQDAYAMRFSGFTPPQRRALQPSFDGQPPHYWRAPDQTWQDPLQRLLEIDLANYLPEYILRKGDLATMAHGLELRAPLLDHRFYQSLLALPPAQRFVKPAKSLLRPLVADLGPLDPFARKKRGFNPPLHDWLRHDLADRLPGLGARLHDLTSQQLTAAAVDGLIASYLAGEEAYAEQVLQLLVLDESLAQLRALAGEVGLG</sequence>
<dbReference type="Gene3D" id="3.60.20.10">
    <property type="entry name" value="Glutamine Phosphoribosylpyrophosphate, subunit 1, domain 1"/>
    <property type="match status" value="1"/>
</dbReference>
<keyword evidence="10" id="KW-1185">Reference proteome</keyword>
<protein>
    <recommendedName>
        <fullName evidence="3">asparagine synthase (glutamine-hydrolyzing)</fullName>
        <ecNumber evidence="3">6.3.5.4</ecNumber>
    </recommendedName>
</protein>
<dbReference type="InterPro" id="IPR017932">
    <property type="entry name" value="GATase_2_dom"/>
</dbReference>
<comment type="caution">
    <text evidence="9">The sequence shown here is derived from an EMBL/GenBank/DDBJ whole genome shotgun (WGS) entry which is preliminary data.</text>
</comment>
<dbReference type="EC" id="6.3.5.4" evidence="3"/>
<gene>
    <name evidence="9" type="primary">asnB</name>
    <name evidence="9" type="ORF">PZA18_20540</name>
</gene>
<dbReference type="GO" id="GO:0004066">
    <property type="term" value="F:asparagine synthase (glutamine-hydrolyzing) activity"/>
    <property type="evidence" value="ECO:0007669"/>
    <property type="project" value="UniProtKB-EC"/>
</dbReference>
<proteinExistence type="inferred from homology"/>
<comment type="similarity">
    <text evidence="2">Belongs to the asparagine synthetase family.</text>
</comment>
<dbReference type="SUPFAM" id="SSF56235">
    <property type="entry name" value="N-terminal nucleophile aminohydrolases (Ntn hydrolases)"/>
    <property type="match status" value="1"/>
</dbReference>
<dbReference type="CDD" id="cd01991">
    <property type="entry name" value="Asn_synthase_B_C"/>
    <property type="match status" value="1"/>
</dbReference>
<dbReference type="InterPro" id="IPR001962">
    <property type="entry name" value="Asn_synthase"/>
</dbReference>
<dbReference type="PROSITE" id="PS51278">
    <property type="entry name" value="GATASE_TYPE_2"/>
    <property type="match status" value="1"/>
</dbReference>
<dbReference type="PANTHER" id="PTHR43284">
    <property type="entry name" value="ASPARAGINE SYNTHETASE (GLUTAMINE-HYDROLYZING)"/>
    <property type="match status" value="1"/>
</dbReference>
<comment type="pathway">
    <text evidence="1">Amino-acid biosynthesis; L-asparagine biosynthesis; L-asparagine from L-aspartate (L-Gln route): step 1/1.</text>
</comment>